<dbReference type="SUPFAM" id="SSF54211">
    <property type="entry name" value="Ribosomal protein S5 domain 2-like"/>
    <property type="match status" value="2"/>
</dbReference>
<dbReference type="GO" id="GO:0004654">
    <property type="term" value="F:polyribonucleotide nucleotidyltransferase activity"/>
    <property type="evidence" value="ECO:0007669"/>
    <property type="project" value="UniProtKB-UniRule"/>
</dbReference>
<protein>
    <recommendedName>
        <fullName evidence="2 9">Polyribonucleotide nucleotidyltransferase</fullName>
        <ecNumber evidence="2 9">2.7.7.8</ecNumber>
    </recommendedName>
</protein>
<dbReference type="GO" id="GO:0006402">
    <property type="term" value="P:mRNA catabolic process"/>
    <property type="evidence" value="ECO:0007669"/>
    <property type="project" value="UniProtKB-UniRule"/>
</dbReference>
<dbReference type="SMART" id="SM00322">
    <property type="entry name" value="KH"/>
    <property type="match status" value="1"/>
</dbReference>
<dbReference type="AlphaFoldDB" id="A0A1G2CS97"/>
<evidence type="ECO:0000256" key="8">
    <source>
        <dbReference type="ARBA" id="ARBA00022884"/>
    </source>
</evidence>
<dbReference type="Pfam" id="PF03726">
    <property type="entry name" value="PNPase"/>
    <property type="match status" value="1"/>
</dbReference>
<keyword evidence="5" id="KW-0548">Nucleotidyltransferase</keyword>
<dbReference type="Pfam" id="PF00575">
    <property type="entry name" value="S1"/>
    <property type="match status" value="1"/>
</dbReference>
<evidence type="ECO:0000256" key="6">
    <source>
        <dbReference type="ARBA" id="ARBA00022723"/>
    </source>
</evidence>
<feature type="non-terminal residue" evidence="12">
    <location>
        <position position="1"/>
    </location>
</feature>
<dbReference type="InterPro" id="IPR004087">
    <property type="entry name" value="KH_dom"/>
</dbReference>
<dbReference type="Proteomes" id="UP000177246">
    <property type="component" value="Unassembled WGS sequence"/>
</dbReference>
<feature type="domain" description="S1 motif" evidence="11">
    <location>
        <begin position="540"/>
        <end position="607"/>
    </location>
</feature>
<dbReference type="GO" id="GO:0046872">
    <property type="term" value="F:metal ion binding"/>
    <property type="evidence" value="ECO:0007669"/>
    <property type="project" value="UniProtKB-KW"/>
</dbReference>
<dbReference type="CDD" id="cd02393">
    <property type="entry name" value="KH-I_PNPase"/>
    <property type="match status" value="1"/>
</dbReference>
<dbReference type="InterPro" id="IPR003029">
    <property type="entry name" value="S1_domain"/>
</dbReference>
<dbReference type="InterPro" id="IPR015848">
    <property type="entry name" value="PNPase_PH_RNA-bd_bac/org-type"/>
</dbReference>
<evidence type="ECO:0000256" key="4">
    <source>
        <dbReference type="ARBA" id="ARBA00022679"/>
    </source>
</evidence>
<dbReference type="EC" id="2.7.7.8" evidence="2 9"/>
<dbReference type="Gene3D" id="3.30.230.70">
    <property type="entry name" value="GHMP Kinase, N-terminal domain"/>
    <property type="match status" value="2"/>
</dbReference>
<proteinExistence type="inferred from homology"/>
<dbReference type="SUPFAM" id="SSF54791">
    <property type="entry name" value="Eukaryotic type KH-domain (KH-domain type I)"/>
    <property type="match status" value="1"/>
</dbReference>
<accession>A0A1G2CS97</accession>
<dbReference type="PROSITE" id="PS50126">
    <property type="entry name" value="S1"/>
    <property type="match status" value="1"/>
</dbReference>
<dbReference type="InterPro" id="IPR036456">
    <property type="entry name" value="PNPase_PH_RNA-bd_sf"/>
</dbReference>
<dbReference type="GO" id="GO:0000175">
    <property type="term" value="F:3'-5'-RNA exonuclease activity"/>
    <property type="evidence" value="ECO:0007669"/>
    <property type="project" value="TreeGrafter"/>
</dbReference>
<keyword evidence="6" id="KW-0479">Metal-binding</keyword>
<dbReference type="EMBL" id="MHLF01000016">
    <property type="protein sequence ID" value="OGZ03541.1"/>
    <property type="molecule type" value="Genomic_DNA"/>
</dbReference>
<evidence type="ECO:0000256" key="2">
    <source>
        <dbReference type="ARBA" id="ARBA00012416"/>
    </source>
</evidence>
<dbReference type="PROSITE" id="PS50084">
    <property type="entry name" value="KH_TYPE_1"/>
    <property type="match status" value="1"/>
</dbReference>
<dbReference type="Gene3D" id="2.40.50.140">
    <property type="entry name" value="Nucleic acid-binding proteins"/>
    <property type="match status" value="1"/>
</dbReference>
<dbReference type="Pfam" id="PF01138">
    <property type="entry name" value="RNase_PH"/>
    <property type="match status" value="2"/>
</dbReference>
<keyword evidence="3" id="KW-0963">Cytoplasm</keyword>
<dbReference type="SUPFAM" id="SSF55666">
    <property type="entry name" value="Ribonuclease PH domain 2-like"/>
    <property type="match status" value="2"/>
</dbReference>
<dbReference type="SUPFAM" id="SSF50249">
    <property type="entry name" value="Nucleic acid-binding proteins"/>
    <property type="match status" value="1"/>
</dbReference>
<dbReference type="InterPro" id="IPR036345">
    <property type="entry name" value="ExoRNase_PH_dom2_sf"/>
</dbReference>
<organism evidence="12 13">
    <name type="scientific">Candidatus Liptonbacteria bacterium RIFOXYC1_FULL_36_8</name>
    <dbReference type="NCBI Taxonomy" id="1798655"/>
    <lineage>
        <taxon>Bacteria</taxon>
        <taxon>Candidatus Liptoniibacteriota</taxon>
    </lineage>
</organism>
<dbReference type="GO" id="GO:0005829">
    <property type="term" value="C:cytosol"/>
    <property type="evidence" value="ECO:0007669"/>
    <property type="project" value="TreeGrafter"/>
</dbReference>
<evidence type="ECO:0000256" key="5">
    <source>
        <dbReference type="ARBA" id="ARBA00022695"/>
    </source>
</evidence>
<evidence type="ECO:0000256" key="1">
    <source>
        <dbReference type="ARBA" id="ARBA00007404"/>
    </source>
</evidence>
<name>A0A1G2CS97_9BACT</name>
<dbReference type="PANTHER" id="PTHR11252">
    <property type="entry name" value="POLYRIBONUCLEOTIDE NUCLEOTIDYLTRANSFERASE"/>
    <property type="match status" value="1"/>
</dbReference>
<dbReference type="CDD" id="cd11364">
    <property type="entry name" value="RNase_PH_PNPase_2"/>
    <property type="match status" value="1"/>
</dbReference>
<dbReference type="SMART" id="SM00316">
    <property type="entry name" value="S1"/>
    <property type="match status" value="1"/>
</dbReference>
<dbReference type="Pfam" id="PF00013">
    <property type="entry name" value="KH_1"/>
    <property type="match status" value="1"/>
</dbReference>
<reference evidence="12 13" key="1">
    <citation type="journal article" date="2016" name="Nat. Commun.">
        <title>Thousands of microbial genomes shed light on interconnected biogeochemical processes in an aquifer system.</title>
        <authorList>
            <person name="Anantharaman K."/>
            <person name="Brown C.T."/>
            <person name="Hug L.A."/>
            <person name="Sharon I."/>
            <person name="Castelle C.J."/>
            <person name="Probst A.J."/>
            <person name="Thomas B.C."/>
            <person name="Singh A."/>
            <person name="Wilkins M.J."/>
            <person name="Karaoz U."/>
            <person name="Brodie E.L."/>
            <person name="Williams K.H."/>
            <person name="Hubbard S.S."/>
            <person name="Banfield J.F."/>
        </authorList>
    </citation>
    <scope>NUCLEOTIDE SEQUENCE [LARGE SCALE GENOMIC DNA]</scope>
</reference>
<evidence type="ECO:0000259" key="11">
    <source>
        <dbReference type="PROSITE" id="PS50126"/>
    </source>
</evidence>
<comment type="caution">
    <text evidence="12">The sequence shown here is derived from an EMBL/GenBank/DDBJ whole genome shotgun (WGS) entry which is preliminary data.</text>
</comment>
<keyword evidence="7" id="KW-0460">Magnesium</keyword>
<dbReference type="SUPFAM" id="SSF46915">
    <property type="entry name" value="Polynucleotide phosphorylase/guanosine pentaphosphate synthase (PNPase/GPSI), domain 3"/>
    <property type="match status" value="1"/>
</dbReference>
<comment type="similarity">
    <text evidence="1">Belongs to the polyribonucleotide nucleotidyltransferase family.</text>
</comment>
<evidence type="ECO:0000256" key="9">
    <source>
        <dbReference type="NCBIfam" id="TIGR03591"/>
    </source>
</evidence>
<dbReference type="NCBIfam" id="NF008805">
    <property type="entry name" value="PRK11824.1"/>
    <property type="match status" value="1"/>
</dbReference>
<dbReference type="GO" id="GO:0003723">
    <property type="term" value="F:RNA binding"/>
    <property type="evidence" value="ECO:0007669"/>
    <property type="project" value="UniProtKB-UniRule"/>
</dbReference>
<dbReference type="InterPro" id="IPR027408">
    <property type="entry name" value="PNPase/RNase_PH_dom_sf"/>
</dbReference>
<dbReference type="InterPro" id="IPR004088">
    <property type="entry name" value="KH_dom_type_1"/>
</dbReference>
<keyword evidence="8 10" id="KW-0694">RNA-binding</keyword>
<evidence type="ECO:0000313" key="13">
    <source>
        <dbReference type="Proteomes" id="UP000177246"/>
    </source>
</evidence>
<dbReference type="NCBIfam" id="TIGR03591">
    <property type="entry name" value="polynuc_phos"/>
    <property type="match status" value="1"/>
</dbReference>
<evidence type="ECO:0000256" key="7">
    <source>
        <dbReference type="ARBA" id="ARBA00022842"/>
    </source>
</evidence>
<keyword evidence="4 12" id="KW-0808">Transferase</keyword>
<dbReference type="InterPro" id="IPR012162">
    <property type="entry name" value="PNPase"/>
</dbReference>
<dbReference type="InterPro" id="IPR020568">
    <property type="entry name" value="Ribosomal_Su5_D2-typ_SF"/>
</dbReference>
<dbReference type="InterPro" id="IPR001247">
    <property type="entry name" value="ExoRNase_PH_dom1"/>
</dbReference>
<evidence type="ECO:0000256" key="3">
    <source>
        <dbReference type="ARBA" id="ARBA00022490"/>
    </source>
</evidence>
<dbReference type="InterPro" id="IPR012340">
    <property type="entry name" value="NA-bd_OB-fold"/>
</dbReference>
<evidence type="ECO:0000313" key="12">
    <source>
        <dbReference type="EMBL" id="OGZ03541.1"/>
    </source>
</evidence>
<evidence type="ECO:0000256" key="10">
    <source>
        <dbReference type="PROSITE-ProRule" id="PRU00117"/>
    </source>
</evidence>
<dbReference type="FunFam" id="3.30.230.70:FF:000002">
    <property type="entry name" value="Polyribonucleotide nucleotidyltransferase"/>
    <property type="match status" value="1"/>
</dbReference>
<dbReference type="InterPro" id="IPR036612">
    <property type="entry name" value="KH_dom_type_1_sf"/>
</dbReference>
<dbReference type="PANTHER" id="PTHR11252:SF0">
    <property type="entry name" value="POLYRIBONUCLEOTIDE NUCLEOTIDYLTRANSFERASE 1, MITOCHONDRIAL"/>
    <property type="match status" value="1"/>
</dbReference>
<dbReference type="GO" id="GO:0006396">
    <property type="term" value="P:RNA processing"/>
    <property type="evidence" value="ECO:0007669"/>
    <property type="project" value="InterPro"/>
</dbReference>
<gene>
    <name evidence="12" type="ORF">A2430_00185</name>
</gene>
<dbReference type="FunFam" id="3.30.1370.10:FF:000001">
    <property type="entry name" value="Polyribonucleotide nucleotidyltransferase"/>
    <property type="match status" value="1"/>
</dbReference>
<dbReference type="Gene3D" id="3.30.1370.10">
    <property type="entry name" value="K Homology domain, type 1"/>
    <property type="match status" value="1"/>
</dbReference>
<sequence>DEAVLSARLIDRAIRPLFDQRLRREVQVVLTIISIDEENDPDFVSLIAASAALSISDIPWGGPIGGVSVAEINGELKINPSMLEASSADTKFSAFFAGIQGKINMIEASGREAKEENVIVSMEKALKEIENLINFQKSVTAEIGKKKQTFNFPSPSKELELVISDFLKEKLETAVFVTDKKEREKNLSELLSKLKEELISREFSSDEIKLAEDIFEEAVNDAVHKNIIKDSRRPDGRALNELRDLHSEVKLFERTHGSALFMRGDTQSLSVVTLAPPGQEKLIETMETSEKKRFFLHYNFPPYSVGETGSFRGPGRREIGHGALAEKALKPVIPTAEEFPYTIRLVSEILSSNGSSSMATVCAGSLALMDAGVPIKKPVAGIAMGIMTAGSDYKILTDIQGPEDHYGDMDFKVAGTADGITALQMDVKIDGVSPKILCEGLNQAKEARLKILEVMSKAISSYRPETSSYAPLVVSLLINPEKIGALIGPGGKIINGIIEHYGVTIDIEDDGKVFVGGSGKEAVESALTEIKSITREFSVGEIVEGEVVRIMEFGAIIDLGAGRDGMIHVSELKEGFVKNVSDVLKIGDYVRVKIIKIDGDKLGLSIKQLEKK</sequence>